<keyword evidence="11" id="KW-0998">Cell outer membrane</keyword>
<keyword evidence="9" id="KW-0564">Palmitate</keyword>
<dbReference type="KEGG" id="cke:B5M06_02940"/>
<comment type="similarity">
    <text evidence="2">Belongs to the LolB family.</text>
</comment>
<dbReference type="InterPro" id="IPR004565">
    <property type="entry name" value="OM_lipoprot_LolB"/>
</dbReference>
<protein>
    <recommendedName>
        <fullName evidence="4">Outer-membrane lipoprotein LolB</fullName>
    </recommendedName>
</protein>
<evidence type="ECO:0000256" key="13">
    <source>
        <dbReference type="SAM" id="SignalP"/>
    </source>
</evidence>
<accession>A0A1V3TH11</accession>
<name>A0A0W7Z2I4_9BURK</name>
<evidence type="ECO:0000313" key="16">
    <source>
        <dbReference type="Proteomes" id="UP000053300"/>
    </source>
</evidence>
<dbReference type="STRING" id="225992.B5M06_02940"/>
<feature type="chain" id="PRO_5033245089" description="Outer-membrane lipoprotein LolB" evidence="13">
    <location>
        <begin position="35"/>
        <end position="173"/>
    </location>
</feature>
<evidence type="ECO:0000256" key="4">
    <source>
        <dbReference type="ARBA" id="ARBA00016202"/>
    </source>
</evidence>
<dbReference type="GO" id="GO:0009279">
    <property type="term" value="C:cell outer membrane"/>
    <property type="evidence" value="ECO:0007669"/>
    <property type="project" value="UniProtKB-SubCell"/>
</dbReference>
<dbReference type="Proteomes" id="UP000053300">
    <property type="component" value="Unassembled WGS sequence"/>
</dbReference>
<evidence type="ECO:0000256" key="7">
    <source>
        <dbReference type="ARBA" id="ARBA00022927"/>
    </source>
</evidence>
<comment type="subunit">
    <text evidence="3">Monomer.</text>
</comment>
<keyword evidence="10" id="KW-0143">Chaperone</keyword>
<dbReference type="InterPro" id="IPR029046">
    <property type="entry name" value="LolA/LolB/LppX"/>
</dbReference>
<evidence type="ECO:0000256" key="8">
    <source>
        <dbReference type="ARBA" id="ARBA00023136"/>
    </source>
</evidence>
<dbReference type="EMBL" id="CP020121">
    <property type="protein sequence ID" value="AQZ97371.1"/>
    <property type="molecule type" value="Genomic_DNA"/>
</dbReference>
<keyword evidence="16" id="KW-1185">Reference proteome</keyword>
<dbReference type="AlphaFoldDB" id="A0A0W7Z2I4"/>
<evidence type="ECO:0000256" key="1">
    <source>
        <dbReference type="ARBA" id="ARBA00004459"/>
    </source>
</evidence>
<dbReference type="GeneID" id="83038272"/>
<dbReference type="OrthoDB" id="5296388at2"/>
<organism evidence="15 16">
    <name type="scientific">Comamonas kerstersii</name>
    <dbReference type="NCBI Taxonomy" id="225992"/>
    <lineage>
        <taxon>Bacteria</taxon>
        <taxon>Pseudomonadati</taxon>
        <taxon>Pseudomonadota</taxon>
        <taxon>Betaproteobacteria</taxon>
        <taxon>Burkholderiales</taxon>
        <taxon>Comamonadaceae</taxon>
        <taxon>Comamonas</taxon>
    </lineage>
</organism>
<reference evidence="14 17" key="2">
    <citation type="submission" date="2017-03" db="EMBL/GenBank/DDBJ databases">
        <title>Rapid Whole Genome Sequencing of Comamonas kerstersii Causing Continuous ambulatory Peritoneal Dialysis-Associated Peritonitis.</title>
        <authorList>
            <person name="Zheng B."/>
        </authorList>
    </citation>
    <scope>NUCLEOTIDE SEQUENCE [LARGE SCALE GENOMIC DNA]</scope>
    <source>
        <strain evidence="14 17">8943</strain>
    </source>
</reference>
<evidence type="ECO:0000256" key="5">
    <source>
        <dbReference type="ARBA" id="ARBA00022448"/>
    </source>
</evidence>
<evidence type="ECO:0000313" key="14">
    <source>
        <dbReference type="EMBL" id="AQZ97371.1"/>
    </source>
</evidence>
<keyword evidence="8" id="KW-0472">Membrane</keyword>
<reference evidence="15 16" key="1">
    <citation type="submission" date="2015-12" db="EMBL/GenBank/DDBJ databases">
        <title>Complete genome sequence of a multi-drug resistant strain Acidovorax sp. 12322-1.</title>
        <authorList>
            <person name="Ming D."/>
            <person name="Wang M."/>
            <person name="Hu S."/>
            <person name="Zhou Y."/>
            <person name="Jiang T."/>
        </authorList>
    </citation>
    <scope>NUCLEOTIDE SEQUENCE [LARGE SCALE GENOMIC DNA]</scope>
    <source>
        <strain evidence="15 16">12322-1</strain>
    </source>
</reference>
<evidence type="ECO:0000313" key="17">
    <source>
        <dbReference type="Proteomes" id="UP000242792"/>
    </source>
</evidence>
<evidence type="ECO:0000256" key="9">
    <source>
        <dbReference type="ARBA" id="ARBA00023139"/>
    </source>
</evidence>
<evidence type="ECO:0000256" key="6">
    <source>
        <dbReference type="ARBA" id="ARBA00022729"/>
    </source>
</evidence>
<sequence length="173" mass="19132">MHTSTLSFLLHRRACWLGLAAALALSACSTPPRPQDTARTSWSGRMGLQVHDPMAQEQSFSASFQLQGSAEQGQLDVFNPFGSQIARLQWTPEHAVLQQGSQMRHSDSLQELLRLSLGTELPVQALFSWLQGQPMTAEGWQVDLSRHAQGRITAQRISPPPQATLRVVLQPLQ</sequence>
<evidence type="ECO:0000256" key="12">
    <source>
        <dbReference type="ARBA" id="ARBA00023288"/>
    </source>
</evidence>
<dbReference type="GO" id="GO:0015031">
    <property type="term" value="P:protein transport"/>
    <property type="evidence" value="ECO:0007669"/>
    <property type="project" value="UniProtKB-KW"/>
</dbReference>
<keyword evidence="6 13" id="KW-0732">Signal</keyword>
<proteinExistence type="inferred from homology"/>
<dbReference type="Pfam" id="PF03550">
    <property type="entry name" value="LolB"/>
    <property type="match status" value="1"/>
</dbReference>
<keyword evidence="7" id="KW-0653">Protein transport</keyword>
<dbReference type="EMBL" id="LPXH01000022">
    <property type="protein sequence ID" value="KUF41559.1"/>
    <property type="molecule type" value="Genomic_DNA"/>
</dbReference>
<dbReference type="Gene3D" id="2.50.20.10">
    <property type="entry name" value="Lipoprotein localisation LolA/LolB/LppX"/>
    <property type="match status" value="1"/>
</dbReference>
<keyword evidence="5" id="KW-0813">Transport</keyword>
<comment type="subcellular location">
    <subcellularLocation>
        <location evidence="1">Cell outer membrane</location>
        <topology evidence="1">Lipid-anchor</topology>
    </subcellularLocation>
</comment>
<evidence type="ECO:0000256" key="10">
    <source>
        <dbReference type="ARBA" id="ARBA00023186"/>
    </source>
</evidence>
<accession>A0A0W7Z2I4</accession>
<dbReference type="SUPFAM" id="SSF89392">
    <property type="entry name" value="Prokaryotic lipoproteins and lipoprotein localization factors"/>
    <property type="match status" value="1"/>
</dbReference>
<gene>
    <name evidence="15" type="ORF">AS359_01800</name>
    <name evidence="14" type="ORF">B5M06_02940</name>
</gene>
<dbReference type="RefSeq" id="WP_054066736.1">
    <property type="nucleotide sequence ID" value="NZ_CP020121.1"/>
</dbReference>
<evidence type="ECO:0000256" key="3">
    <source>
        <dbReference type="ARBA" id="ARBA00011245"/>
    </source>
</evidence>
<evidence type="ECO:0000313" key="15">
    <source>
        <dbReference type="EMBL" id="KUF41559.1"/>
    </source>
</evidence>
<accession>A0A1V0BBZ3</accession>
<dbReference type="Proteomes" id="UP000242792">
    <property type="component" value="Chromosome"/>
</dbReference>
<evidence type="ECO:0000256" key="2">
    <source>
        <dbReference type="ARBA" id="ARBA00009696"/>
    </source>
</evidence>
<feature type="signal peptide" evidence="13">
    <location>
        <begin position="1"/>
        <end position="34"/>
    </location>
</feature>
<keyword evidence="12" id="KW-0449">Lipoprotein</keyword>
<evidence type="ECO:0000256" key="11">
    <source>
        <dbReference type="ARBA" id="ARBA00023237"/>
    </source>
</evidence>